<proteinExistence type="predicted"/>
<protein>
    <submittedName>
        <fullName evidence="1">Uncharacterized protein</fullName>
    </submittedName>
</protein>
<name>A0A117I0B6_PAEAM</name>
<gene>
    <name evidence="1" type="ORF">PAHA3_0445</name>
</gene>
<sequence length="338" mass="40823">MKMMNNTLEQKLARIKYIRDNSLCMLEGTKINCAETSKNSKTRLNHRIQKSTYLKKISVNNKAWHFNIYGREHYRTNRKMVLNNIKYVHTHPMLCGKHDKDIFNAIEDGHLFEEGNMQQYFQFAFRAFIFDFYEYCLKMEFKHPNKWIEKRAQLAYNEKIKIFEKFVECYKQNEYEAIETTVLKLDREVDFVSCTKINPLVDVKGKYRLQGELHGCYLNIFPQKGVTYILLSYFKENKRYCEKLINEFKLYENKKQYNVITMYLNKVVASHDMNLVMSPRLYESWSRKEKEEFHEYANLMRVVLSFKDIIKIYKKLKNTHEQFDLFKNVQPTTTDDIT</sequence>
<reference evidence="2" key="2">
    <citation type="submission" date="2016-01" db="EMBL/GenBank/DDBJ databases">
        <title>Draft Genome Sequence of Paenibacillus amylolyticus Heshi-A3 that Was Isolated from Fermented Rice Bran with Aging Salted Mackerel, Which Was Named Heshiko as Traditional Fermented Seafood in Japan.</title>
        <authorList>
            <person name="Akuzawa S."/>
            <person name="Nakagawa J."/>
            <person name="Kanekatsu T."/>
            <person name="Kubota E."/>
            <person name="Ohtake R."/>
            <person name="Suzuki T."/>
            <person name="Kanesaki Y."/>
        </authorList>
    </citation>
    <scope>NUCLEOTIDE SEQUENCE [LARGE SCALE GENOMIC DNA]</scope>
    <source>
        <strain evidence="2">Heshi-A3</strain>
    </source>
</reference>
<evidence type="ECO:0000313" key="1">
    <source>
        <dbReference type="EMBL" id="GAS80375.1"/>
    </source>
</evidence>
<evidence type="ECO:0000313" key="2">
    <source>
        <dbReference type="Proteomes" id="UP000069697"/>
    </source>
</evidence>
<comment type="caution">
    <text evidence="1">The sequence shown here is derived from an EMBL/GenBank/DDBJ whole genome shotgun (WGS) entry which is preliminary data.</text>
</comment>
<dbReference type="Proteomes" id="UP000069697">
    <property type="component" value="Unassembled WGS sequence"/>
</dbReference>
<organism evidence="1 2">
    <name type="scientific">Paenibacillus amylolyticus</name>
    <dbReference type="NCBI Taxonomy" id="1451"/>
    <lineage>
        <taxon>Bacteria</taxon>
        <taxon>Bacillati</taxon>
        <taxon>Bacillota</taxon>
        <taxon>Bacilli</taxon>
        <taxon>Bacillales</taxon>
        <taxon>Paenibacillaceae</taxon>
        <taxon>Paenibacillus</taxon>
    </lineage>
</organism>
<dbReference type="EMBL" id="BCNV01000001">
    <property type="protein sequence ID" value="GAS80375.1"/>
    <property type="molecule type" value="Genomic_DNA"/>
</dbReference>
<accession>A0A117I0B6</accession>
<reference evidence="1 2" key="1">
    <citation type="journal article" date="2016" name="Genome Announc.">
        <title>Draft Genome Sequence of Paenibacillus amylolyticus Heshi-A3, Isolated from Fermented Rice Bran in a Japanese Fermented Seafood Dish.</title>
        <authorList>
            <person name="Akuzawa S."/>
            <person name="Nagaoka J."/>
            <person name="Kanekatsu M."/>
            <person name="Kubota E."/>
            <person name="Ohtake R."/>
            <person name="Suzuki T."/>
            <person name="Kanesaki Y."/>
        </authorList>
    </citation>
    <scope>NUCLEOTIDE SEQUENCE [LARGE SCALE GENOMIC DNA]</scope>
    <source>
        <strain evidence="1 2">Heshi-A3</strain>
    </source>
</reference>
<dbReference type="AlphaFoldDB" id="A0A117I0B6"/>